<dbReference type="GO" id="GO:0005198">
    <property type="term" value="F:structural molecule activity"/>
    <property type="evidence" value="ECO:0007669"/>
    <property type="project" value="TreeGrafter"/>
</dbReference>
<dbReference type="InterPro" id="IPR040251">
    <property type="entry name" value="SEC31-like"/>
</dbReference>
<sequence>MSFISYLKKLVITQDGENVAAPQSPDQQQQQRPESIHEPEKLPENSNSEKTLPPPPPSTIAYPPKKSTAKGLSNTHSTTSMASLRTQVESERQTASSSSMYQDFARGGHADAGHWNDPPTVVFKPQNLQPKKKQPEPSPNSAASDTSSFMIVDSTITPNGTAIAEEAESTRNQGAGGTTTTKSLDSLVDLPEGRDEQAEVLVNTLHRMVDCIPLDGASPMIKRMVEDTNKRLALLGERLPSLDDTLVSSACIIALLIDKGMLLEAADAHRGLMQAGYEAELKWLVGVKRVIELRQKST</sequence>
<reference evidence="5 6" key="1">
    <citation type="journal article" date="2015" name="Genome Biol. Evol.">
        <title>Phylogenomic analyses indicate that early fungi evolved digesting cell walls of algal ancestors of land plants.</title>
        <authorList>
            <person name="Chang Y."/>
            <person name="Wang S."/>
            <person name="Sekimoto S."/>
            <person name="Aerts A.L."/>
            <person name="Choi C."/>
            <person name="Clum A."/>
            <person name="LaButti K.M."/>
            <person name="Lindquist E.A."/>
            <person name="Yee Ngan C."/>
            <person name="Ohm R.A."/>
            <person name="Salamov A.A."/>
            <person name="Grigoriev I.V."/>
            <person name="Spatafora J.W."/>
            <person name="Berbee M.L."/>
        </authorList>
    </citation>
    <scope>NUCLEOTIDE SEQUENCE [LARGE SCALE GENOMIC DNA]</scope>
    <source>
        <strain evidence="5 6">NRRL 1564</strain>
    </source>
</reference>
<keyword evidence="6" id="KW-1185">Reference proteome</keyword>
<evidence type="ECO:0000256" key="1">
    <source>
        <dbReference type="ARBA" id="ARBA00022448"/>
    </source>
</evidence>
<dbReference type="Proteomes" id="UP000242474">
    <property type="component" value="Unassembled WGS sequence"/>
</dbReference>
<protein>
    <recommendedName>
        <fullName evidence="7">SRA1/Sec31 domain-containing protein</fullName>
    </recommendedName>
</protein>
<feature type="compositionally biased region" description="Basic and acidic residues" evidence="4">
    <location>
        <begin position="34"/>
        <end position="43"/>
    </location>
</feature>
<dbReference type="STRING" id="763665.A0A2G5BLA6"/>
<name>A0A2G5BLA6_COERN</name>
<evidence type="ECO:0000313" key="6">
    <source>
        <dbReference type="Proteomes" id="UP000242474"/>
    </source>
</evidence>
<organism evidence="5 6">
    <name type="scientific">Coemansia reversa (strain ATCC 12441 / NRRL 1564)</name>
    <dbReference type="NCBI Taxonomy" id="763665"/>
    <lineage>
        <taxon>Eukaryota</taxon>
        <taxon>Fungi</taxon>
        <taxon>Fungi incertae sedis</taxon>
        <taxon>Zoopagomycota</taxon>
        <taxon>Kickxellomycotina</taxon>
        <taxon>Kickxellomycetes</taxon>
        <taxon>Kickxellales</taxon>
        <taxon>Kickxellaceae</taxon>
        <taxon>Coemansia</taxon>
    </lineage>
</organism>
<feature type="region of interest" description="Disordered" evidence="4">
    <location>
        <begin position="17"/>
        <end position="148"/>
    </location>
</feature>
<gene>
    <name evidence="5" type="ORF">COEREDRAFT_13085</name>
</gene>
<keyword evidence="3" id="KW-0677">Repeat</keyword>
<dbReference type="PANTHER" id="PTHR13923">
    <property type="entry name" value="SEC31-RELATED PROTEIN"/>
    <property type="match status" value="1"/>
</dbReference>
<feature type="compositionally biased region" description="Polar residues" evidence="4">
    <location>
        <begin position="70"/>
        <end position="101"/>
    </location>
</feature>
<dbReference type="GO" id="GO:0090110">
    <property type="term" value="P:COPII-coated vesicle cargo loading"/>
    <property type="evidence" value="ECO:0007669"/>
    <property type="project" value="TreeGrafter"/>
</dbReference>
<dbReference type="AlphaFoldDB" id="A0A2G5BLA6"/>
<keyword evidence="2" id="KW-0853">WD repeat</keyword>
<keyword evidence="1" id="KW-0813">Transport</keyword>
<dbReference type="Gene3D" id="1.20.940.10">
    <property type="entry name" value="Functional domain of the splicing factor Prp18"/>
    <property type="match status" value="1"/>
</dbReference>
<evidence type="ECO:0000313" key="5">
    <source>
        <dbReference type="EMBL" id="PIA19786.1"/>
    </source>
</evidence>
<dbReference type="GO" id="GO:0070971">
    <property type="term" value="C:endoplasmic reticulum exit site"/>
    <property type="evidence" value="ECO:0007669"/>
    <property type="project" value="TreeGrafter"/>
</dbReference>
<feature type="compositionally biased region" description="Polar residues" evidence="4">
    <location>
        <begin position="139"/>
        <end position="148"/>
    </location>
</feature>
<dbReference type="GO" id="GO:0007029">
    <property type="term" value="P:endoplasmic reticulum organization"/>
    <property type="evidence" value="ECO:0007669"/>
    <property type="project" value="TreeGrafter"/>
</dbReference>
<evidence type="ECO:0008006" key="7">
    <source>
        <dbReference type="Google" id="ProtNLM"/>
    </source>
</evidence>
<dbReference type="OrthoDB" id="542917at2759"/>
<dbReference type="GO" id="GO:0030127">
    <property type="term" value="C:COPII vesicle coat"/>
    <property type="evidence" value="ECO:0007669"/>
    <property type="project" value="TreeGrafter"/>
</dbReference>
<evidence type="ECO:0000256" key="3">
    <source>
        <dbReference type="ARBA" id="ARBA00022737"/>
    </source>
</evidence>
<proteinExistence type="predicted"/>
<accession>A0A2G5BLA6</accession>
<dbReference type="EMBL" id="KZ303486">
    <property type="protein sequence ID" value="PIA19786.1"/>
    <property type="molecule type" value="Genomic_DNA"/>
</dbReference>
<evidence type="ECO:0000256" key="2">
    <source>
        <dbReference type="ARBA" id="ARBA00022574"/>
    </source>
</evidence>
<evidence type="ECO:0000256" key="4">
    <source>
        <dbReference type="SAM" id="MobiDB-lite"/>
    </source>
</evidence>
<dbReference type="PANTHER" id="PTHR13923:SF11">
    <property type="entry name" value="SECRETORY 31, ISOFORM D"/>
    <property type="match status" value="1"/>
</dbReference>